<proteinExistence type="predicted"/>
<evidence type="ECO:0000313" key="8">
    <source>
        <dbReference type="Proteomes" id="UP001164746"/>
    </source>
</evidence>
<dbReference type="InterPro" id="IPR008983">
    <property type="entry name" value="Tumour_necrosis_fac-like_dom"/>
</dbReference>
<evidence type="ECO:0000259" key="6">
    <source>
        <dbReference type="PROSITE" id="PS50871"/>
    </source>
</evidence>
<evidence type="ECO:0000256" key="3">
    <source>
        <dbReference type="ARBA" id="ARBA00022729"/>
    </source>
</evidence>
<dbReference type="Gene3D" id="2.60.120.40">
    <property type="match status" value="1"/>
</dbReference>
<keyword evidence="8" id="KW-1185">Reference proteome</keyword>
<reference evidence="7" key="1">
    <citation type="submission" date="2022-11" db="EMBL/GenBank/DDBJ databases">
        <title>Centuries of genome instability and evolution in soft-shell clam transmissible cancer (bioRxiv).</title>
        <authorList>
            <person name="Hart S.F.M."/>
            <person name="Yonemitsu M.A."/>
            <person name="Giersch R.M."/>
            <person name="Beal B.F."/>
            <person name="Arriagada G."/>
            <person name="Davis B.W."/>
            <person name="Ostrander E.A."/>
            <person name="Goff S.P."/>
            <person name="Metzger M.J."/>
        </authorList>
    </citation>
    <scope>NUCLEOTIDE SEQUENCE</scope>
    <source>
        <strain evidence="7">MELC-2E11</strain>
        <tissue evidence="7">Siphon/mantle</tissue>
    </source>
</reference>
<keyword evidence="3 5" id="KW-0732">Signal</keyword>
<accession>A0ABY7EQM0</accession>
<dbReference type="Pfam" id="PF00386">
    <property type="entry name" value="C1q"/>
    <property type="match status" value="1"/>
</dbReference>
<organism evidence="7 8">
    <name type="scientific">Mya arenaria</name>
    <name type="common">Soft-shell clam</name>
    <dbReference type="NCBI Taxonomy" id="6604"/>
    <lineage>
        <taxon>Eukaryota</taxon>
        <taxon>Metazoa</taxon>
        <taxon>Spiralia</taxon>
        <taxon>Lophotrochozoa</taxon>
        <taxon>Mollusca</taxon>
        <taxon>Bivalvia</taxon>
        <taxon>Autobranchia</taxon>
        <taxon>Heteroconchia</taxon>
        <taxon>Euheterodonta</taxon>
        <taxon>Imparidentia</taxon>
        <taxon>Neoheterodontei</taxon>
        <taxon>Myida</taxon>
        <taxon>Myoidea</taxon>
        <taxon>Myidae</taxon>
        <taxon>Mya</taxon>
    </lineage>
</organism>
<protein>
    <submittedName>
        <fullName evidence="7">C1QT7-like protein</fullName>
    </submittedName>
</protein>
<dbReference type="InterPro" id="IPR050822">
    <property type="entry name" value="Cerebellin_Synaptic_Org"/>
</dbReference>
<dbReference type="PROSITE" id="PS50871">
    <property type="entry name" value="C1Q"/>
    <property type="match status" value="1"/>
</dbReference>
<comment type="subcellular location">
    <subcellularLocation>
        <location evidence="1">Secreted</location>
    </subcellularLocation>
</comment>
<dbReference type="PANTHER" id="PTHR22923">
    <property type="entry name" value="CEREBELLIN-RELATED"/>
    <property type="match status" value="1"/>
</dbReference>
<feature type="domain" description="C1q" evidence="6">
    <location>
        <begin position="100"/>
        <end position="236"/>
    </location>
</feature>
<evidence type="ECO:0000256" key="5">
    <source>
        <dbReference type="SAM" id="SignalP"/>
    </source>
</evidence>
<sequence length="236" mass="26446">MLFGAAVVVFALGFHVILADEPKCLSRFDYDEKMLLKLLRIEDKLEHFEQVIQDLKSVELENLKQTDQQLQMEMNVFQEKIKTTAEHSHKTTTLLTNCQDNISMVNASVGLLQMQIIEERGRVVFNEEVFNEGKAFTPATGEFLAPLSGLYYFSFNLLASSSNTHMYCHFYKNRDDYIVYTYADGTSSSYDSGSMSAFITLKKGEIFNVGSCAGTPSVSFIAGTALTGALIKVDYV</sequence>
<feature type="signal peptide" evidence="5">
    <location>
        <begin position="1"/>
        <end position="19"/>
    </location>
</feature>
<dbReference type="Proteomes" id="UP001164746">
    <property type="component" value="Chromosome 7"/>
</dbReference>
<dbReference type="InterPro" id="IPR001073">
    <property type="entry name" value="C1q_dom"/>
</dbReference>
<feature type="coiled-coil region" evidence="4">
    <location>
        <begin position="38"/>
        <end position="80"/>
    </location>
</feature>
<keyword evidence="2" id="KW-0964">Secreted</keyword>
<evidence type="ECO:0000256" key="2">
    <source>
        <dbReference type="ARBA" id="ARBA00022525"/>
    </source>
</evidence>
<feature type="chain" id="PRO_5045740401" evidence="5">
    <location>
        <begin position="20"/>
        <end position="236"/>
    </location>
</feature>
<dbReference type="EMBL" id="CP111018">
    <property type="protein sequence ID" value="WAR10699.1"/>
    <property type="molecule type" value="Genomic_DNA"/>
</dbReference>
<dbReference type="SUPFAM" id="SSF49842">
    <property type="entry name" value="TNF-like"/>
    <property type="match status" value="1"/>
</dbReference>
<keyword evidence="4" id="KW-0175">Coiled coil</keyword>
<name>A0ABY7EQM0_MYAAR</name>
<dbReference type="SMART" id="SM00110">
    <property type="entry name" value="C1Q"/>
    <property type="match status" value="1"/>
</dbReference>
<gene>
    <name evidence="7" type="ORF">MAR_035775</name>
</gene>
<evidence type="ECO:0000256" key="4">
    <source>
        <dbReference type="SAM" id="Coils"/>
    </source>
</evidence>
<evidence type="ECO:0000256" key="1">
    <source>
        <dbReference type="ARBA" id="ARBA00004613"/>
    </source>
</evidence>
<dbReference type="PANTHER" id="PTHR22923:SF116">
    <property type="entry name" value="C1Q DOMAIN-CONTAINING PROTEIN"/>
    <property type="match status" value="1"/>
</dbReference>
<evidence type="ECO:0000313" key="7">
    <source>
        <dbReference type="EMBL" id="WAR10699.1"/>
    </source>
</evidence>